<evidence type="ECO:0000313" key="1">
    <source>
        <dbReference type="EMBL" id="KTB38991.1"/>
    </source>
</evidence>
<name>A0A0W0FRH4_MONRR</name>
<evidence type="ECO:0000313" key="2">
    <source>
        <dbReference type="Proteomes" id="UP000054988"/>
    </source>
</evidence>
<dbReference type="eggNOG" id="ENOG502SFK6">
    <property type="taxonomic scope" value="Eukaryota"/>
</dbReference>
<gene>
    <name evidence="1" type="ORF">WG66_8427</name>
</gene>
<dbReference type="Proteomes" id="UP000054988">
    <property type="component" value="Unassembled WGS sequence"/>
</dbReference>
<dbReference type="InterPro" id="IPR012675">
    <property type="entry name" value="Beta-grasp_dom_sf"/>
</dbReference>
<comment type="caution">
    <text evidence="1">The sequence shown here is derived from an EMBL/GenBank/DDBJ whole genome shotgun (WGS) entry which is preliminary data.</text>
</comment>
<reference evidence="1 2" key="1">
    <citation type="submission" date="2015-12" db="EMBL/GenBank/DDBJ databases">
        <title>Draft genome sequence of Moniliophthora roreri, the causal agent of frosty pod rot of cacao.</title>
        <authorList>
            <person name="Aime M.C."/>
            <person name="Diaz-Valderrama J.R."/>
            <person name="Kijpornyongpan T."/>
            <person name="Phillips-Mora W."/>
        </authorList>
    </citation>
    <scope>NUCLEOTIDE SEQUENCE [LARGE SCALE GENOMIC DNA]</scope>
    <source>
        <strain evidence="1 2">MCA 2952</strain>
    </source>
</reference>
<dbReference type="AlphaFoldDB" id="A0A0W0FRH4"/>
<organism evidence="1 2">
    <name type="scientific">Moniliophthora roreri</name>
    <name type="common">Frosty pod rot fungus</name>
    <name type="synonym">Monilia roreri</name>
    <dbReference type="NCBI Taxonomy" id="221103"/>
    <lineage>
        <taxon>Eukaryota</taxon>
        <taxon>Fungi</taxon>
        <taxon>Dikarya</taxon>
        <taxon>Basidiomycota</taxon>
        <taxon>Agaricomycotina</taxon>
        <taxon>Agaricomycetes</taxon>
        <taxon>Agaricomycetidae</taxon>
        <taxon>Agaricales</taxon>
        <taxon>Marasmiineae</taxon>
        <taxon>Marasmiaceae</taxon>
        <taxon>Moniliophthora</taxon>
    </lineage>
</organism>
<accession>A0A0W0FRH4</accession>
<sequence>MASSESAEITLLYFAAASTATNRTEERITLPEKDFPLNSLADLLTSRYPDTGLGKILETSQWSVDEEMIDNPVEVTLKVRVLCNAALSDSFPAAIIGTYNVTFVIVGVPSESAYSLVPAKYREVRAILPPDLAQFPALATEELPVFLELGREADAGPPFLSFESFQEAKIEVPNVKRVDNSSPFLYKRLIGKIANLVPIPASRYLFRRIAVTARTTIMLYRTCWMQLSGKYLKKKLDTLFPRIKASELEFAEYLICAQHSYDFTSLNETKCLAGSVTLHPPYSGPEAATPVTFRGYAVRGVHTFKIVGPLPCSLFV</sequence>
<protein>
    <submittedName>
        <fullName evidence="1">Uncharacterized protein</fullName>
    </submittedName>
</protein>
<dbReference type="Gene3D" id="3.10.20.30">
    <property type="match status" value="1"/>
</dbReference>
<proteinExistence type="predicted"/>
<dbReference type="EMBL" id="LATX01001714">
    <property type="protein sequence ID" value="KTB38991.1"/>
    <property type="molecule type" value="Genomic_DNA"/>
</dbReference>